<dbReference type="Proteomes" id="UP001057452">
    <property type="component" value="Chromosome 15"/>
</dbReference>
<evidence type="ECO:0000313" key="1">
    <source>
        <dbReference type="EMBL" id="KAI4804083.1"/>
    </source>
</evidence>
<dbReference type="EMBL" id="CM043799">
    <property type="protein sequence ID" value="KAI4804083.1"/>
    <property type="molecule type" value="Genomic_DNA"/>
</dbReference>
<accession>A0ACB9VW78</accession>
<evidence type="ECO:0000313" key="2">
    <source>
        <dbReference type="Proteomes" id="UP001057452"/>
    </source>
</evidence>
<proteinExistence type="predicted"/>
<reference evidence="1" key="1">
    <citation type="submission" date="2022-05" db="EMBL/GenBank/DDBJ databases">
        <title>Chromosome-level genome of Chaenocephalus aceratus.</title>
        <authorList>
            <person name="Park H."/>
        </authorList>
    </citation>
    <scope>NUCLEOTIDE SEQUENCE</scope>
    <source>
        <strain evidence="1">KU_202001</strain>
    </source>
</reference>
<comment type="caution">
    <text evidence="1">The sequence shown here is derived from an EMBL/GenBank/DDBJ whole genome shotgun (WGS) entry which is preliminary data.</text>
</comment>
<name>A0ACB9VW78_CHAAC</name>
<organism evidence="1 2">
    <name type="scientific">Chaenocephalus aceratus</name>
    <name type="common">Blackfin icefish</name>
    <name type="synonym">Chaenichthys aceratus</name>
    <dbReference type="NCBI Taxonomy" id="36190"/>
    <lineage>
        <taxon>Eukaryota</taxon>
        <taxon>Metazoa</taxon>
        <taxon>Chordata</taxon>
        <taxon>Craniata</taxon>
        <taxon>Vertebrata</taxon>
        <taxon>Euteleostomi</taxon>
        <taxon>Actinopterygii</taxon>
        <taxon>Neopterygii</taxon>
        <taxon>Teleostei</taxon>
        <taxon>Neoteleostei</taxon>
        <taxon>Acanthomorphata</taxon>
        <taxon>Eupercaria</taxon>
        <taxon>Perciformes</taxon>
        <taxon>Notothenioidei</taxon>
        <taxon>Channichthyidae</taxon>
        <taxon>Chaenocephalus</taxon>
    </lineage>
</organism>
<sequence length="580" mass="65031">MEGGESSAKIIKTAPSVLKADIWTHYGFYQLKGKNELDKSHAVCKVCHTKIKYLGGNTTNLRNHLSRFHCEKLTSATKKTADPAQRRIDEVLSTFPPNSEKAKTITQSVAAFIAKDLRPYSVVENAGFRHLLKTLEPRYKLPSRSHFTENVIPALYNGTKAQVMASMIQAKRVAITCDAWTSVATESYLTVTAHYISEDWQFLSHVLQTRAVYESHTGAHVAELLSHVVEEWQLSDKDVMLVTDNAANMIVAAELGKFPHVKCFAHTLNLASQRALKVVTLSRLLGRVRQIATFFHRSTTANHYLKEKQKCLGLKNHKLITDVATRWNSAYDMVERFLVQQPAICATLLSPEVRQGQSDLCTLNETDVSNAEDTNMTGTIGDSPMIHAIKNAITTDLLKRYNGEAEKKILHTASALDPRFKGLPFLTVEERLEIYRGVTEEAASLENERTLRRTEVIDGPSAPKRKASSSSLLVSLLRRSFTDTEGTAEPKTPYAIAEEVIEKYCKASSLPLTEDPLNWWRVHEITFPLLSRVSKRYLCVSAERVFSTAGDVVTAKRSTLKPEHVDQLVFLQKNLHIPKC</sequence>
<keyword evidence="2" id="KW-1185">Reference proteome</keyword>
<protein>
    <submittedName>
        <fullName evidence="1">Uncharacterized protein</fullName>
    </submittedName>
</protein>
<gene>
    <name evidence="1" type="ORF">KUCAC02_025725</name>
</gene>